<keyword evidence="2" id="KW-1185">Reference proteome</keyword>
<organism evidence="1 2">
    <name type="scientific">Mikania micrantha</name>
    <name type="common">bitter vine</name>
    <dbReference type="NCBI Taxonomy" id="192012"/>
    <lineage>
        <taxon>Eukaryota</taxon>
        <taxon>Viridiplantae</taxon>
        <taxon>Streptophyta</taxon>
        <taxon>Embryophyta</taxon>
        <taxon>Tracheophyta</taxon>
        <taxon>Spermatophyta</taxon>
        <taxon>Magnoliopsida</taxon>
        <taxon>eudicotyledons</taxon>
        <taxon>Gunneridae</taxon>
        <taxon>Pentapetalae</taxon>
        <taxon>asterids</taxon>
        <taxon>campanulids</taxon>
        <taxon>Asterales</taxon>
        <taxon>Asteraceae</taxon>
        <taxon>Asteroideae</taxon>
        <taxon>Heliantheae alliance</taxon>
        <taxon>Eupatorieae</taxon>
        <taxon>Mikania</taxon>
    </lineage>
</organism>
<evidence type="ECO:0000313" key="2">
    <source>
        <dbReference type="Proteomes" id="UP000326396"/>
    </source>
</evidence>
<comment type="caution">
    <text evidence="1">The sequence shown here is derived from an EMBL/GenBank/DDBJ whole genome shotgun (WGS) entry which is preliminary data.</text>
</comment>
<gene>
    <name evidence="1" type="ORF">E3N88_01336</name>
</gene>
<dbReference type="AlphaFoldDB" id="A0A5N6Q3D7"/>
<proteinExistence type="predicted"/>
<sequence length="91" mass="10236">MYLNLTVISYDLTKLYELTSFVLMFSKLKLLQAIKDNGEDALTALAITPLEAIVEEIEAQELRSKPSRPPPLITTYLFLNQDHEPEIPGAS</sequence>
<reference evidence="1 2" key="1">
    <citation type="submission" date="2019-05" db="EMBL/GenBank/DDBJ databases">
        <title>Mikania micrantha, genome provides insights into the molecular mechanism of rapid growth.</title>
        <authorList>
            <person name="Liu B."/>
        </authorList>
    </citation>
    <scope>NUCLEOTIDE SEQUENCE [LARGE SCALE GENOMIC DNA]</scope>
    <source>
        <strain evidence="1">NLD-2019</strain>
        <tissue evidence="1">Leaf</tissue>
    </source>
</reference>
<dbReference type="EMBL" id="SZYD01000001">
    <property type="protein sequence ID" value="KAD7478200.1"/>
    <property type="molecule type" value="Genomic_DNA"/>
</dbReference>
<dbReference type="Proteomes" id="UP000326396">
    <property type="component" value="Linkage Group LG1"/>
</dbReference>
<name>A0A5N6Q3D7_9ASTR</name>
<accession>A0A5N6Q3D7</accession>
<evidence type="ECO:0000313" key="1">
    <source>
        <dbReference type="EMBL" id="KAD7478200.1"/>
    </source>
</evidence>
<protein>
    <submittedName>
        <fullName evidence="1">Uncharacterized protein</fullName>
    </submittedName>
</protein>